<evidence type="ECO:0000313" key="3">
    <source>
        <dbReference type="Proteomes" id="UP000440578"/>
    </source>
</evidence>
<feature type="compositionally biased region" description="Basic and acidic residues" evidence="1">
    <location>
        <begin position="1"/>
        <end position="14"/>
    </location>
</feature>
<accession>A0A6A4XA67</accession>
<evidence type="ECO:0000256" key="1">
    <source>
        <dbReference type="SAM" id="MobiDB-lite"/>
    </source>
</evidence>
<gene>
    <name evidence="2" type="ORF">FJT64_017181</name>
</gene>
<dbReference type="InterPro" id="IPR005312">
    <property type="entry name" value="DUF1759"/>
</dbReference>
<feature type="compositionally biased region" description="Basic and acidic residues" evidence="1">
    <location>
        <begin position="63"/>
        <end position="80"/>
    </location>
</feature>
<feature type="region of interest" description="Disordered" evidence="1">
    <location>
        <begin position="162"/>
        <end position="190"/>
    </location>
</feature>
<dbReference type="PANTHER" id="PTHR47331:SF5">
    <property type="entry name" value="RIBONUCLEASE H"/>
    <property type="match status" value="1"/>
</dbReference>
<sequence>MSDKRSRHASDAKSHQSRRSSYHTRSEASFSTASSGLSEARRRAALSQLQAEQAQRAAAAKAELARRLAEAQAEQSRRQAEAQAALQAQAAKDEAEYRQLELELLEQEERGSQHPRSSAASSVAGLPVVATEPPARVCVSQQTDESVTRTRQWLAQSQLHVPPVNTTPVGTLPPPAMRLQRPPSDDTRAVPHLPRITLEKFGGSAIEWPRWIALFKALVHDRADLTDVERLTYLQTHLTGPARESVRGMLCDASLYSTALGELGREFGDPSRVIHATMKRLLTARPVKDGDLSALTELSRELHTAVSVLQSLHYEHDLAAATNVTTVTGKLPASLAWRWGEHMVENGIIRPTLANLDEWLRRHVSAGRLALNVTTKQLPKVKANDAECRPRRVFTTTSARPTPAAVKRERTAAIKSSAADGKSDWCAMCQQTHELQHCDEFLALTVSEKAEFVGRNGLCFNCLGRDHISATCPSDARCDAEHCGRRHHTLLHNGGRVFPLRDSDDGTPSSAKHVGTASAEPRSDILLQVVPITVNGPAGSRTTNALLDLGSQITLVTDGLCDRLGISGPTDKLVLSTLSGTQTTTSRRVSFAVEAVGGDGRAHRIRNAQTTPTLNVSAKATDCTVAKEKWPHLADLDLPSATHGPVEVLLGTDVIELIVPREVIEGPTGTPCAVRTLLGWTVTGRASERSVLDGEHVVNHVRLTNTSERRQSGCRSKWCITSGFSGCGATTLNDSLSSAGVVNLPTN</sequence>
<organism evidence="2 3">
    <name type="scientific">Amphibalanus amphitrite</name>
    <name type="common">Striped barnacle</name>
    <name type="synonym">Balanus amphitrite</name>
    <dbReference type="NCBI Taxonomy" id="1232801"/>
    <lineage>
        <taxon>Eukaryota</taxon>
        <taxon>Metazoa</taxon>
        <taxon>Ecdysozoa</taxon>
        <taxon>Arthropoda</taxon>
        <taxon>Crustacea</taxon>
        <taxon>Multicrustacea</taxon>
        <taxon>Cirripedia</taxon>
        <taxon>Thoracica</taxon>
        <taxon>Thoracicalcarea</taxon>
        <taxon>Balanomorpha</taxon>
        <taxon>Balanoidea</taxon>
        <taxon>Balanidae</taxon>
        <taxon>Amphibalaninae</taxon>
        <taxon>Amphibalanus</taxon>
    </lineage>
</organism>
<feature type="region of interest" description="Disordered" evidence="1">
    <location>
        <begin position="498"/>
        <end position="518"/>
    </location>
</feature>
<dbReference type="OrthoDB" id="5984724at2759"/>
<dbReference type="PANTHER" id="PTHR47331">
    <property type="entry name" value="PHD-TYPE DOMAIN-CONTAINING PROTEIN"/>
    <property type="match status" value="1"/>
</dbReference>
<comment type="caution">
    <text evidence="2">The sequence shown here is derived from an EMBL/GenBank/DDBJ whole genome shotgun (WGS) entry which is preliminary data.</text>
</comment>
<name>A0A6A4XA67_AMPAM</name>
<reference evidence="2 3" key="1">
    <citation type="submission" date="2019-07" db="EMBL/GenBank/DDBJ databases">
        <title>Draft genome assembly of a fouling barnacle, Amphibalanus amphitrite (Darwin, 1854): The first reference genome for Thecostraca.</title>
        <authorList>
            <person name="Kim W."/>
        </authorList>
    </citation>
    <scope>NUCLEOTIDE SEQUENCE [LARGE SCALE GENOMIC DNA]</scope>
    <source>
        <strain evidence="2">SNU_AA5</strain>
        <tissue evidence="2">Soma without cirri and trophi</tissue>
    </source>
</reference>
<feature type="region of interest" description="Disordered" evidence="1">
    <location>
        <begin position="1"/>
        <end position="87"/>
    </location>
</feature>
<feature type="compositionally biased region" description="Low complexity" evidence="1">
    <location>
        <begin position="45"/>
        <end position="62"/>
    </location>
</feature>
<evidence type="ECO:0000313" key="2">
    <source>
        <dbReference type="EMBL" id="KAF0312038.1"/>
    </source>
</evidence>
<dbReference type="Proteomes" id="UP000440578">
    <property type="component" value="Unassembled WGS sequence"/>
</dbReference>
<keyword evidence="3" id="KW-1185">Reference proteome</keyword>
<protein>
    <submittedName>
        <fullName evidence="2">Uncharacterized protein</fullName>
    </submittedName>
</protein>
<dbReference type="EMBL" id="VIIS01000196">
    <property type="protein sequence ID" value="KAF0312038.1"/>
    <property type="molecule type" value="Genomic_DNA"/>
</dbReference>
<dbReference type="AlphaFoldDB" id="A0A6A4XA67"/>
<dbReference type="Gene3D" id="2.40.70.10">
    <property type="entry name" value="Acid Proteases"/>
    <property type="match status" value="1"/>
</dbReference>
<proteinExistence type="predicted"/>
<dbReference type="Pfam" id="PF03564">
    <property type="entry name" value="DUF1759"/>
    <property type="match status" value="1"/>
</dbReference>
<dbReference type="InterPro" id="IPR021109">
    <property type="entry name" value="Peptidase_aspartic_dom_sf"/>
</dbReference>
<feature type="compositionally biased region" description="Polar residues" evidence="1">
    <location>
        <begin position="27"/>
        <end position="36"/>
    </location>
</feature>